<gene>
    <name evidence="7" type="ORF">NIES267_09090</name>
</gene>
<dbReference type="PROSITE" id="PS50112">
    <property type="entry name" value="PAS"/>
    <property type="match status" value="1"/>
</dbReference>
<dbReference type="NCBIfam" id="TIGR00229">
    <property type="entry name" value="sensory_box"/>
    <property type="match status" value="2"/>
</dbReference>
<keyword evidence="3" id="KW-0597">Phosphoprotein</keyword>
<dbReference type="EC" id="2.7.13.3" evidence="2"/>
<evidence type="ECO:0000256" key="4">
    <source>
        <dbReference type="ARBA" id="ARBA00022679"/>
    </source>
</evidence>
<name>A0A1Z4LJM9_9CYAN</name>
<dbReference type="Proteomes" id="UP000218418">
    <property type="component" value="Chromosome"/>
</dbReference>
<dbReference type="InterPro" id="IPR035965">
    <property type="entry name" value="PAS-like_dom_sf"/>
</dbReference>
<dbReference type="PANTHER" id="PTHR43304:SF1">
    <property type="entry name" value="PAC DOMAIN-CONTAINING PROTEIN"/>
    <property type="match status" value="1"/>
</dbReference>
<evidence type="ECO:0000256" key="2">
    <source>
        <dbReference type="ARBA" id="ARBA00012438"/>
    </source>
</evidence>
<keyword evidence="4" id="KW-0808">Transferase</keyword>
<protein>
    <recommendedName>
        <fullName evidence="2">histidine kinase</fullName>
        <ecNumber evidence="2">2.7.13.3</ecNumber>
    </recommendedName>
</protein>
<keyword evidence="5" id="KW-0418">Kinase</keyword>
<dbReference type="AlphaFoldDB" id="A0A1Z4LJM9"/>
<dbReference type="EMBL" id="AP018227">
    <property type="protein sequence ID" value="BAY81433.1"/>
    <property type="molecule type" value="Genomic_DNA"/>
</dbReference>
<evidence type="ECO:0000256" key="5">
    <source>
        <dbReference type="ARBA" id="ARBA00022777"/>
    </source>
</evidence>
<dbReference type="CDD" id="cd00130">
    <property type="entry name" value="PAS"/>
    <property type="match status" value="1"/>
</dbReference>
<comment type="catalytic activity">
    <reaction evidence="1">
        <text>ATP + protein L-histidine = ADP + protein N-phospho-L-histidine.</text>
        <dbReference type="EC" id="2.7.13.3"/>
    </reaction>
</comment>
<reference evidence="7 8" key="1">
    <citation type="submission" date="2017-06" db="EMBL/GenBank/DDBJ databases">
        <title>Genome sequencing of cyanobaciteial culture collection at National Institute for Environmental Studies (NIES).</title>
        <authorList>
            <person name="Hirose Y."/>
            <person name="Shimura Y."/>
            <person name="Fujisawa T."/>
            <person name="Nakamura Y."/>
            <person name="Kawachi M."/>
        </authorList>
    </citation>
    <scope>NUCLEOTIDE SEQUENCE [LARGE SCALE GENOMIC DNA]</scope>
    <source>
        <strain evidence="7 8">NIES-267</strain>
    </source>
</reference>
<dbReference type="InterPro" id="IPR000014">
    <property type="entry name" value="PAS"/>
</dbReference>
<dbReference type="OrthoDB" id="456159at2"/>
<evidence type="ECO:0000313" key="7">
    <source>
        <dbReference type="EMBL" id="BAY81433.1"/>
    </source>
</evidence>
<dbReference type="GO" id="GO:0004673">
    <property type="term" value="F:protein histidine kinase activity"/>
    <property type="evidence" value="ECO:0007669"/>
    <property type="project" value="UniProtKB-EC"/>
</dbReference>
<organism evidence="7 8">
    <name type="scientific">Calothrix parasitica NIES-267</name>
    <dbReference type="NCBI Taxonomy" id="1973488"/>
    <lineage>
        <taxon>Bacteria</taxon>
        <taxon>Bacillati</taxon>
        <taxon>Cyanobacteriota</taxon>
        <taxon>Cyanophyceae</taxon>
        <taxon>Nostocales</taxon>
        <taxon>Calotrichaceae</taxon>
        <taxon>Calothrix</taxon>
    </lineage>
</organism>
<dbReference type="Pfam" id="PF13426">
    <property type="entry name" value="PAS_9"/>
    <property type="match status" value="1"/>
</dbReference>
<dbReference type="SUPFAM" id="SSF55785">
    <property type="entry name" value="PYP-like sensor domain (PAS domain)"/>
    <property type="match status" value="2"/>
</dbReference>
<sequence>MCWKKLRNRLIIAYQNINSENKNEINSNYISGLSGNLNSSFQLLKNVNDERDRLHQRKAARLQAIDNKFLLDIHSSSGTILMVVDKKTEEIININHTFTRILEYSLQDVIGKIHTQTSIWVNQQDPITIKYLLQYAQVIKQQIFQLRTKSGEIKSFLLSAEEIYINKQACIFFMASDITNITQYSYCVSYRCLNDADWTMKYISSDCEKLTGYKVGELVGNNIVSYGDMVHPNDSKYVWETVQQALAKQKAYEISYRIITKSKAIKYIWERGQGIFSSSSSNTKSLHLEGLIEDVTELKLYEEKLTQQRKSLRTQIQETIKGLEENSSGLNLLDEIPVLLDALNVATIEDIAALANPLTSKEILDDIESDLYLVIIALAKASLTIQYYLTLTEPAKQDKILFTAKQELQAVTKQINDLSASLKVLINQIVTRWKSVIDNLNYSE</sequence>
<dbReference type="Pfam" id="PF08447">
    <property type="entry name" value="PAS_3"/>
    <property type="match status" value="1"/>
</dbReference>
<evidence type="ECO:0000313" key="8">
    <source>
        <dbReference type="Proteomes" id="UP000218418"/>
    </source>
</evidence>
<keyword evidence="8" id="KW-1185">Reference proteome</keyword>
<evidence type="ECO:0000259" key="6">
    <source>
        <dbReference type="PROSITE" id="PS50112"/>
    </source>
</evidence>
<dbReference type="InterPro" id="IPR052162">
    <property type="entry name" value="Sensor_kinase/Photoreceptor"/>
</dbReference>
<dbReference type="Gene3D" id="3.30.450.20">
    <property type="entry name" value="PAS domain"/>
    <property type="match status" value="2"/>
</dbReference>
<dbReference type="InterPro" id="IPR013655">
    <property type="entry name" value="PAS_fold_3"/>
</dbReference>
<evidence type="ECO:0000256" key="3">
    <source>
        <dbReference type="ARBA" id="ARBA00022553"/>
    </source>
</evidence>
<feature type="domain" description="PAS" evidence="6">
    <location>
        <begin position="195"/>
        <end position="249"/>
    </location>
</feature>
<accession>A0A1Z4LJM9</accession>
<proteinExistence type="predicted"/>
<evidence type="ECO:0000256" key="1">
    <source>
        <dbReference type="ARBA" id="ARBA00000085"/>
    </source>
</evidence>
<dbReference type="PANTHER" id="PTHR43304">
    <property type="entry name" value="PHYTOCHROME-LIKE PROTEIN CPH1"/>
    <property type="match status" value="1"/>
</dbReference>
<dbReference type="SMART" id="SM00091">
    <property type="entry name" value="PAS"/>
    <property type="match status" value="2"/>
</dbReference>